<protein>
    <submittedName>
        <fullName evidence="1">Uncharacterized protein</fullName>
    </submittedName>
</protein>
<dbReference type="EMBL" id="JH767566">
    <property type="protein sequence ID" value="EON63948.1"/>
    <property type="molecule type" value="Genomic_DNA"/>
</dbReference>
<gene>
    <name evidence="1" type="ORF">W97_03177</name>
</gene>
<dbReference type="HOGENOM" id="CLU_852617_0_0_1"/>
<dbReference type="RefSeq" id="XP_007779265.1">
    <property type="nucleotide sequence ID" value="XM_007781075.1"/>
</dbReference>
<proteinExistence type="predicted"/>
<sequence>MPNWPDLPQAVQQMIMRNLVTPEDGQVVNLTRDADNRPDLNIIHTSREAARDGFAEMRLRNTYVFEDADQMRRLRRPPPRRIPGRRRGQQFVRHGIRKIRIRMNYTHRAGQPPNWLLLLANAHPRTEDRQCCNKKRDNVDPWHALLPVAPPEEWVGARLPVEENIPVPQLTIDNRLFQVEFLRRRWDWVFKNWREYGLLEVREVELQLDDLMKWHTLWGPIGMRDNWMYPARDLFLLLFQVPNWVTTVTIVSRYAGFLQRRLRSIERNSSHGVPYGRQDTDEQIDFWMTNWYENYKHKFYRRGTTWHERLRSLPFQLRWRFDNDVE</sequence>
<accession>R7YQ24</accession>
<dbReference type="GeneID" id="19900488"/>
<organism evidence="1 2">
    <name type="scientific">Coniosporium apollinis (strain CBS 100218)</name>
    <name type="common">Rock-inhabiting black yeast</name>
    <dbReference type="NCBI Taxonomy" id="1168221"/>
    <lineage>
        <taxon>Eukaryota</taxon>
        <taxon>Fungi</taxon>
        <taxon>Dikarya</taxon>
        <taxon>Ascomycota</taxon>
        <taxon>Pezizomycotina</taxon>
        <taxon>Dothideomycetes</taxon>
        <taxon>Dothideomycetes incertae sedis</taxon>
        <taxon>Coniosporium</taxon>
    </lineage>
</organism>
<evidence type="ECO:0000313" key="1">
    <source>
        <dbReference type="EMBL" id="EON63948.1"/>
    </source>
</evidence>
<keyword evidence="2" id="KW-1185">Reference proteome</keyword>
<reference evidence="2" key="1">
    <citation type="submission" date="2012-06" db="EMBL/GenBank/DDBJ databases">
        <title>The genome sequence of Coniosporium apollinis CBS 100218.</title>
        <authorList>
            <consortium name="The Broad Institute Genome Sequencing Platform"/>
            <person name="Cuomo C."/>
            <person name="Gorbushina A."/>
            <person name="Noack S."/>
            <person name="Walker B."/>
            <person name="Young S.K."/>
            <person name="Zeng Q."/>
            <person name="Gargeya S."/>
            <person name="Fitzgerald M."/>
            <person name="Haas B."/>
            <person name="Abouelleil A."/>
            <person name="Alvarado L."/>
            <person name="Arachchi H.M."/>
            <person name="Berlin A.M."/>
            <person name="Chapman S.B."/>
            <person name="Goldberg J."/>
            <person name="Griggs A."/>
            <person name="Gujja S."/>
            <person name="Hansen M."/>
            <person name="Howarth C."/>
            <person name="Imamovic A."/>
            <person name="Larimer J."/>
            <person name="McCowan C."/>
            <person name="Montmayeur A."/>
            <person name="Murphy C."/>
            <person name="Neiman D."/>
            <person name="Pearson M."/>
            <person name="Priest M."/>
            <person name="Roberts A."/>
            <person name="Saif S."/>
            <person name="Shea T."/>
            <person name="Sisk P."/>
            <person name="Sykes S."/>
            <person name="Wortman J."/>
            <person name="Nusbaum C."/>
            <person name="Birren B."/>
        </authorList>
    </citation>
    <scope>NUCLEOTIDE SEQUENCE [LARGE SCALE GENOMIC DNA]</scope>
    <source>
        <strain evidence="2">CBS 100218</strain>
    </source>
</reference>
<dbReference type="Proteomes" id="UP000016924">
    <property type="component" value="Unassembled WGS sequence"/>
</dbReference>
<evidence type="ECO:0000313" key="2">
    <source>
        <dbReference type="Proteomes" id="UP000016924"/>
    </source>
</evidence>
<name>R7YQ24_CONA1</name>
<dbReference type="AlphaFoldDB" id="R7YQ24"/>